<protein>
    <submittedName>
        <fullName evidence="2">Uncharacterized protein</fullName>
    </submittedName>
</protein>
<dbReference type="RefSeq" id="XP_047782268.1">
    <property type="nucleotide sequence ID" value="XM_047927083.1"/>
</dbReference>
<dbReference type="GeneID" id="72007815"/>
<organism evidence="2 3">
    <name type="scientific">Rhodofomes roseus</name>
    <dbReference type="NCBI Taxonomy" id="34475"/>
    <lineage>
        <taxon>Eukaryota</taxon>
        <taxon>Fungi</taxon>
        <taxon>Dikarya</taxon>
        <taxon>Basidiomycota</taxon>
        <taxon>Agaricomycotina</taxon>
        <taxon>Agaricomycetes</taxon>
        <taxon>Polyporales</taxon>
        <taxon>Rhodofomes</taxon>
    </lineage>
</organism>
<accession>A0ABQ8KQA2</accession>
<evidence type="ECO:0000313" key="3">
    <source>
        <dbReference type="Proteomes" id="UP000814176"/>
    </source>
</evidence>
<evidence type="ECO:0000313" key="2">
    <source>
        <dbReference type="EMBL" id="KAH9840802.1"/>
    </source>
</evidence>
<evidence type="ECO:0000256" key="1">
    <source>
        <dbReference type="SAM" id="MobiDB-lite"/>
    </source>
</evidence>
<gene>
    <name evidence="2" type="ORF">C8Q71DRAFT_854667</name>
</gene>
<reference evidence="2 3" key="1">
    <citation type="journal article" date="2021" name="Environ. Microbiol.">
        <title>Gene family expansions and transcriptome signatures uncover fungal adaptations to wood decay.</title>
        <authorList>
            <person name="Hage H."/>
            <person name="Miyauchi S."/>
            <person name="Viragh M."/>
            <person name="Drula E."/>
            <person name="Min B."/>
            <person name="Chaduli D."/>
            <person name="Navarro D."/>
            <person name="Favel A."/>
            <person name="Norest M."/>
            <person name="Lesage-Meessen L."/>
            <person name="Balint B."/>
            <person name="Merenyi Z."/>
            <person name="de Eugenio L."/>
            <person name="Morin E."/>
            <person name="Martinez A.T."/>
            <person name="Baldrian P."/>
            <person name="Stursova M."/>
            <person name="Martinez M.J."/>
            <person name="Novotny C."/>
            <person name="Magnuson J.K."/>
            <person name="Spatafora J.W."/>
            <person name="Maurice S."/>
            <person name="Pangilinan J."/>
            <person name="Andreopoulos W."/>
            <person name="LaButti K."/>
            <person name="Hundley H."/>
            <person name="Na H."/>
            <person name="Kuo A."/>
            <person name="Barry K."/>
            <person name="Lipzen A."/>
            <person name="Henrissat B."/>
            <person name="Riley R."/>
            <person name="Ahrendt S."/>
            <person name="Nagy L.G."/>
            <person name="Grigoriev I.V."/>
            <person name="Martin F."/>
            <person name="Rosso M.N."/>
        </authorList>
    </citation>
    <scope>NUCLEOTIDE SEQUENCE [LARGE SCALE GENOMIC DNA]</scope>
    <source>
        <strain evidence="2 3">CIRM-BRFM 1785</strain>
    </source>
</reference>
<dbReference type="EMBL" id="JADCUA010000004">
    <property type="protein sequence ID" value="KAH9840802.1"/>
    <property type="molecule type" value="Genomic_DNA"/>
</dbReference>
<feature type="region of interest" description="Disordered" evidence="1">
    <location>
        <begin position="1"/>
        <end position="39"/>
    </location>
</feature>
<keyword evidence="3" id="KW-1185">Reference proteome</keyword>
<proteinExistence type="predicted"/>
<name>A0ABQ8KQA2_9APHY</name>
<dbReference type="Proteomes" id="UP000814176">
    <property type="component" value="Unassembled WGS sequence"/>
</dbReference>
<comment type="caution">
    <text evidence="2">The sequence shown here is derived from an EMBL/GenBank/DDBJ whole genome shotgun (WGS) entry which is preliminary data.</text>
</comment>
<sequence>MPALSKRKSLPGGSEDGGGGEQEVGQPAKKAKCGGKPDPKPVIHKPALLALFKHVEPMFQLTHKILGRRLKVTQNEIEVLQLQAKARSCTCGAPSAGTLPSEGPGLAAAGLPLRRKASFAAPVG</sequence>